<dbReference type="AlphaFoldDB" id="A0A367KAV9"/>
<evidence type="ECO:0000313" key="2">
    <source>
        <dbReference type="EMBL" id="RCH99362.1"/>
    </source>
</evidence>
<organism evidence="2 3">
    <name type="scientific">Rhizopus azygosporus</name>
    <name type="common">Rhizopus microsporus var. azygosporus</name>
    <dbReference type="NCBI Taxonomy" id="86630"/>
    <lineage>
        <taxon>Eukaryota</taxon>
        <taxon>Fungi</taxon>
        <taxon>Fungi incertae sedis</taxon>
        <taxon>Mucoromycota</taxon>
        <taxon>Mucoromycotina</taxon>
        <taxon>Mucoromycetes</taxon>
        <taxon>Mucorales</taxon>
        <taxon>Mucorineae</taxon>
        <taxon>Rhizopodaceae</taxon>
        <taxon>Rhizopus</taxon>
    </lineage>
</organism>
<accession>A0A367KAV9</accession>
<name>A0A367KAV9_RHIAZ</name>
<feature type="region of interest" description="Disordered" evidence="1">
    <location>
        <begin position="60"/>
        <end position="88"/>
    </location>
</feature>
<dbReference type="STRING" id="86630.A0A367KAV9"/>
<proteinExistence type="predicted"/>
<feature type="compositionally biased region" description="Basic and acidic residues" evidence="1">
    <location>
        <begin position="193"/>
        <end position="203"/>
    </location>
</feature>
<feature type="region of interest" description="Disordered" evidence="1">
    <location>
        <begin position="166"/>
        <end position="218"/>
    </location>
</feature>
<feature type="compositionally biased region" description="Low complexity" evidence="1">
    <location>
        <begin position="61"/>
        <end position="74"/>
    </location>
</feature>
<feature type="compositionally biased region" description="Basic residues" evidence="1">
    <location>
        <begin position="178"/>
        <end position="192"/>
    </location>
</feature>
<dbReference type="EMBL" id="PJQL01000128">
    <property type="protein sequence ID" value="RCH99362.1"/>
    <property type="molecule type" value="Genomic_DNA"/>
</dbReference>
<dbReference type="OrthoDB" id="2537141at2759"/>
<sequence>MLLSPEERASRIRSYIEDQRTYAPYYEPPDEIPVSIVINDDNDVIDCNSLLMTSVSQVDVNQTSTTRNRSNQTSIERENDKKRKDMNHELKKPYVISIKPNGLRLLEKFTSPNIEIDRITIKSRNRNKPPSLGLFNKGKSSAKGKPNRGVPDLVFSEAEFLKKQTKEDQISVHSSSVTKRKPRRTEKKSRFFKKQDNKRDERATFGQKQQPCAEDDNSSCGCCEILSDYDDNENGAILSEDNCGLLYSNSYCSYSQIPSYSYVRSPSILPITTGYQSIDWQIEDNQDDDSDALTLKRDQLDTFWIKRKL</sequence>
<evidence type="ECO:0000313" key="3">
    <source>
        <dbReference type="Proteomes" id="UP000252139"/>
    </source>
</evidence>
<keyword evidence="3" id="KW-1185">Reference proteome</keyword>
<feature type="region of interest" description="Disordered" evidence="1">
    <location>
        <begin position="120"/>
        <end position="149"/>
    </location>
</feature>
<gene>
    <name evidence="2" type="ORF">CU097_010921</name>
</gene>
<comment type="caution">
    <text evidence="2">The sequence shown here is derived from an EMBL/GenBank/DDBJ whole genome shotgun (WGS) entry which is preliminary data.</text>
</comment>
<dbReference type="Proteomes" id="UP000252139">
    <property type="component" value="Unassembled WGS sequence"/>
</dbReference>
<feature type="compositionally biased region" description="Basic and acidic residues" evidence="1">
    <location>
        <begin position="75"/>
        <end position="88"/>
    </location>
</feature>
<reference evidence="2 3" key="1">
    <citation type="journal article" date="2018" name="G3 (Bethesda)">
        <title>Phylogenetic and Phylogenomic Definition of Rhizopus Species.</title>
        <authorList>
            <person name="Gryganskyi A.P."/>
            <person name="Golan J."/>
            <person name="Dolatabadi S."/>
            <person name="Mondo S."/>
            <person name="Robb S."/>
            <person name="Idnurm A."/>
            <person name="Muszewska A."/>
            <person name="Steczkiewicz K."/>
            <person name="Masonjones S."/>
            <person name="Liao H.L."/>
            <person name="Gajdeczka M.T."/>
            <person name="Anike F."/>
            <person name="Vuek A."/>
            <person name="Anishchenko I.M."/>
            <person name="Voigt K."/>
            <person name="de Hoog G.S."/>
            <person name="Smith M.E."/>
            <person name="Heitman J."/>
            <person name="Vilgalys R."/>
            <person name="Stajich J.E."/>
        </authorList>
    </citation>
    <scope>NUCLEOTIDE SEQUENCE [LARGE SCALE GENOMIC DNA]</scope>
    <source>
        <strain evidence="2 3">CBS 357.93</strain>
    </source>
</reference>
<evidence type="ECO:0000256" key="1">
    <source>
        <dbReference type="SAM" id="MobiDB-lite"/>
    </source>
</evidence>
<protein>
    <submittedName>
        <fullName evidence="2">Uncharacterized protein</fullName>
    </submittedName>
</protein>